<evidence type="ECO:0000256" key="4">
    <source>
        <dbReference type="RuleBase" id="RU004262"/>
    </source>
</evidence>
<dbReference type="PANTHER" id="PTHR11610:SF185">
    <property type="entry name" value="LD47264P"/>
    <property type="match status" value="1"/>
</dbReference>
<dbReference type="GO" id="GO:0016298">
    <property type="term" value="F:lipase activity"/>
    <property type="evidence" value="ECO:0007669"/>
    <property type="project" value="InterPro"/>
</dbReference>
<dbReference type="AlphaFoldDB" id="A0A8T0F5D9"/>
<accession>A0A8T0F5D9</accession>
<reference evidence="7" key="2">
    <citation type="submission" date="2020-06" db="EMBL/GenBank/DDBJ databases">
        <authorList>
            <person name="Sheffer M."/>
        </authorList>
    </citation>
    <scope>NUCLEOTIDE SEQUENCE</scope>
</reference>
<evidence type="ECO:0000256" key="5">
    <source>
        <dbReference type="SAM" id="SignalP"/>
    </source>
</evidence>
<gene>
    <name evidence="7" type="ORF">HNY73_007827</name>
</gene>
<comment type="caution">
    <text evidence="7">The sequence shown here is derived from an EMBL/GenBank/DDBJ whole genome shotgun (WGS) entry which is preliminary data.</text>
</comment>
<dbReference type="PRINTS" id="PR00821">
    <property type="entry name" value="TAGLIPASE"/>
</dbReference>
<feature type="signal peptide" evidence="5">
    <location>
        <begin position="1"/>
        <end position="17"/>
    </location>
</feature>
<dbReference type="InterPro" id="IPR029058">
    <property type="entry name" value="AB_hydrolase_fold"/>
</dbReference>
<evidence type="ECO:0000259" key="6">
    <source>
        <dbReference type="Pfam" id="PF00151"/>
    </source>
</evidence>
<feature type="chain" id="PRO_5035835107" evidence="5">
    <location>
        <begin position="18"/>
        <end position="384"/>
    </location>
</feature>
<evidence type="ECO:0000313" key="7">
    <source>
        <dbReference type="EMBL" id="KAF8786061.1"/>
    </source>
</evidence>
<evidence type="ECO:0000256" key="2">
    <source>
        <dbReference type="ARBA" id="ARBA00010701"/>
    </source>
</evidence>
<comment type="similarity">
    <text evidence="2 4">Belongs to the AB hydrolase superfamily. Lipase family.</text>
</comment>
<dbReference type="SUPFAM" id="SSF53474">
    <property type="entry name" value="alpha/beta-Hydrolases"/>
    <property type="match status" value="1"/>
</dbReference>
<name>A0A8T0F5D9_ARGBR</name>
<dbReference type="GO" id="GO:0005615">
    <property type="term" value="C:extracellular space"/>
    <property type="evidence" value="ECO:0007669"/>
    <property type="project" value="TreeGrafter"/>
</dbReference>
<dbReference type="Gene3D" id="3.40.50.1820">
    <property type="entry name" value="alpha/beta hydrolase"/>
    <property type="match status" value="1"/>
</dbReference>
<dbReference type="CDD" id="cd00707">
    <property type="entry name" value="Pancreat_lipase_like"/>
    <property type="match status" value="1"/>
</dbReference>
<proteinExistence type="inferred from homology"/>
<evidence type="ECO:0000256" key="1">
    <source>
        <dbReference type="ARBA" id="ARBA00004613"/>
    </source>
</evidence>
<sequence>MARSILLLLLFVAVGECFLEQVSNLVPGVVKNVSEALNPIQLFYVNKSIEDLGYFYTGPPFYHAINRPISLPPTSSPKVKFYLFTPSNPDEAYELEITQESLSNSTFDSKFGTTFLVHGFMSDLDYDDDRFEIKDALLRVGNYNVFIVDWTEHNGLPYAQAVANTRVVGALVARMIHFLTNETGITPQSVHLIGHSLGAHTSGYAGKRVPGLGRITGLDPAGPYFQDADREVRLDRTDALFVDVIHTDGAENVLGGLGISDPIGHIDFYPNGGRRQLGCVYSSTGDTAVGAAINFTTKWIQNGCDHGRANLYFLESIGRTACRFLSVQCSSYGDYERGLCPPENSTVVDMGFHLKRPPGGSPPLKFYLRTKSEEPHCLEDSIRL</sequence>
<keyword evidence="5" id="KW-0732">Signal</keyword>
<organism evidence="7 8">
    <name type="scientific">Argiope bruennichi</name>
    <name type="common">Wasp spider</name>
    <name type="synonym">Aranea bruennichi</name>
    <dbReference type="NCBI Taxonomy" id="94029"/>
    <lineage>
        <taxon>Eukaryota</taxon>
        <taxon>Metazoa</taxon>
        <taxon>Ecdysozoa</taxon>
        <taxon>Arthropoda</taxon>
        <taxon>Chelicerata</taxon>
        <taxon>Arachnida</taxon>
        <taxon>Araneae</taxon>
        <taxon>Araneomorphae</taxon>
        <taxon>Entelegynae</taxon>
        <taxon>Araneoidea</taxon>
        <taxon>Araneidae</taxon>
        <taxon>Argiope</taxon>
    </lineage>
</organism>
<dbReference type="InterPro" id="IPR000734">
    <property type="entry name" value="TAG_lipase"/>
</dbReference>
<keyword evidence="3" id="KW-0964">Secreted</keyword>
<dbReference type="Proteomes" id="UP000807504">
    <property type="component" value="Unassembled WGS sequence"/>
</dbReference>
<dbReference type="Pfam" id="PF00151">
    <property type="entry name" value="Lipase"/>
    <property type="match status" value="1"/>
</dbReference>
<dbReference type="GO" id="GO:0016042">
    <property type="term" value="P:lipid catabolic process"/>
    <property type="evidence" value="ECO:0007669"/>
    <property type="project" value="TreeGrafter"/>
</dbReference>
<dbReference type="EMBL" id="JABXBU010000015">
    <property type="protein sequence ID" value="KAF8786061.1"/>
    <property type="molecule type" value="Genomic_DNA"/>
</dbReference>
<keyword evidence="8" id="KW-1185">Reference proteome</keyword>
<dbReference type="InterPro" id="IPR033906">
    <property type="entry name" value="Lipase_N"/>
</dbReference>
<dbReference type="InterPro" id="IPR013818">
    <property type="entry name" value="Lipase"/>
</dbReference>
<evidence type="ECO:0000313" key="8">
    <source>
        <dbReference type="Proteomes" id="UP000807504"/>
    </source>
</evidence>
<reference evidence="7" key="1">
    <citation type="journal article" date="2020" name="bioRxiv">
        <title>Chromosome-level reference genome of the European wasp spider Argiope bruennichi: a resource for studies on range expansion and evolutionary adaptation.</title>
        <authorList>
            <person name="Sheffer M.M."/>
            <person name="Hoppe A."/>
            <person name="Krehenwinkel H."/>
            <person name="Uhl G."/>
            <person name="Kuss A.W."/>
            <person name="Jensen L."/>
            <person name="Jensen C."/>
            <person name="Gillespie R.G."/>
            <person name="Hoff K.J."/>
            <person name="Prost S."/>
        </authorList>
    </citation>
    <scope>NUCLEOTIDE SEQUENCE</scope>
</reference>
<comment type="subcellular location">
    <subcellularLocation>
        <location evidence="1">Secreted</location>
    </subcellularLocation>
</comment>
<evidence type="ECO:0000256" key="3">
    <source>
        <dbReference type="ARBA" id="ARBA00022525"/>
    </source>
</evidence>
<feature type="domain" description="Lipase" evidence="6">
    <location>
        <begin position="75"/>
        <end position="375"/>
    </location>
</feature>
<dbReference type="PANTHER" id="PTHR11610">
    <property type="entry name" value="LIPASE"/>
    <property type="match status" value="1"/>
</dbReference>
<protein>
    <submittedName>
        <fullName evidence="7">Inactive pancreatic lipase-related protein 1 like protein</fullName>
    </submittedName>
</protein>